<sequence length="357" mass="40629">MNRRRQHIGEALRLLDKGLQHLDEVQMLLRDEPRARVRRLRSGAFINLDDVAAYSDLLWREFPDLVYFFANYKSGTPTPDKFATNVPVRLFSSLKEAVKAALVVEVERPAYNGPNFNRPDIFVRWPWPEELASGDPERLIAGREFPDDAFDLALQYRDVGRWFSFHFRSRGYSDPRASKGNPRLDLDSRSRMAPDSYPDFEVLDTVESEFFALYDHNDAETMAFAKRAHALWRRISTKNVALYDPVTRGIAELDPDDWTRSLPMEPGPLSRALGFRPRFTRDMPVPNPEKWTHRRSIGKQALAGALETPPRYAAFAFTPADGKSQGPALMIGPRPKARRGKSGSNTPLTNTTRIPAG</sequence>
<proteinExistence type="predicted"/>
<dbReference type="EMBL" id="SNYW01000007">
    <property type="protein sequence ID" value="TDQ83179.1"/>
    <property type="molecule type" value="Genomic_DNA"/>
</dbReference>
<name>A0A4R6WTT1_9PROT</name>
<comment type="caution">
    <text evidence="2">The sequence shown here is derived from an EMBL/GenBank/DDBJ whole genome shotgun (WGS) entry which is preliminary data.</text>
</comment>
<dbReference type="Proteomes" id="UP000295783">
    <property type="component" value="Unassembled WGS sequence"/>
</dbReference>
<reference evidence="2 3" key="1">
    <citation type="submission" date="2019-03" db="EMBL/GenBank/DDBJ databases">
        <title>Genomic Encyclopedia of Type Strains, Phase III (KMG-III): the genomes of soil and plant-associated and newly described type strains.</title>
        <authorList>
            <person name="Whitman W."/>
        </authorList>
    </citation>
    <scope>NUCLEOTIDE SEQUENCE [LARGE SCALE GENOMIC DNA]</scope>
    <source>
        <strain evidence="2 3">CGMCC 1.7660</strain>
    </source>
</reference>
<keyword evidence="3" id="KW-1185">Reference proteome</keyword>
<dbReference type="AlphaFoldDB" id="A0A4R6WTT1"/>
<feature type="compositionally biased region" description="Polar residues" evidence="1">
    <location>
        <begin position="342"/>
        <end position="357"/>
    </location>
</feature>
<dbReference type="RefSeq" id="WP_133612959.1">
    <property type="nucleotide sequence ID" value="NZ_SNYW01000007.1"/>
</dbReference>
<evidence type="ECO:0000256" key="1">
    <source>
        <dbReference type="SAM" id="MobiDB-lite"/>
    </source>
</evidence>
<protein>
    <submittedName>
        <fullName evidence="2">Uncharacterized protein</fullName>
    </submittedName>
</protein>
<evidence type="ECO:0000313" key="2">
    <source>
        <dbReference type="EMBL" id="TDQ83179.1"/>
    </source>
</evidence>
<feature type="region of interest" description="Disordered" evidence="1">
    <location>
        <begin position="317"/>
        <end position="357"/>
    </location>
</feature>
<organism evidence="2 3">
    <name type="scientific">Dongia mobilis</name>
    <dbReference type="NCBI Taxonomy" id="578943"/>
    <lineage>
        <taxon>Bacteria</taxon>
        <taxon>Pseudomonadati</taxon>
        <taxon>Pseudomonadota</taxon>
        <taxon>Alphaproteobacteria</taxon>
        <taxon>Rhodospirillales</taxon>
        <taxon>Dongiaceae</taxon>
        <taxon>Dongia</taxon>
    </lineage>
</organism>
<evidence type="ECO:0000313" key="3">
    <source>
        <dbReference type="Proteomes" id="UP000295783"/>
    </source>
</evidence>
<gene>
    <name evidence="2" type="ORF">A8950_1464</name>
</gene>
<accession>A0A4R6WTT1</accession>